<reference evidence="7" key="1">
    <citation type="submission" date="2025-08" db="UniProtKB">
        <authorList>
            <consortium name="RefSeq"/>
        </authorList>
    </citation>
    <scope>IDENTIFICATION</scope>
</reference>
<accession>A0A2I4CQY0</accession>
<dbReference type="InterPro" id="IPR017434">
    <property type="entry name" value="Pase-1_reg-su_3B/C/D_met"/>
</dbReference>
<sequence length="319" mass="35788">MPVDMAIRICLPSSPPLHSFLANHDNHLYTPATVSSHYQLLRPCLSSECVNTVVTATAFTTGMSEENDYPLRRSQKKSVVFADSQGLALTTVHVFSETESDQLAELQFHLTEMEGAAERLYLGNNKDSTVSCLVLGFTPPAVDYLDLRNRLKTNHVSLETCSIQENLLSGTVQVQNICFEKLVLVRITFDSWTSFQDVECRYLNNVYGCPDTDTFAFSVAMPQNLDSSNSVEFCIQYQTQDQTFWDNNLGNNYRLMTVDPNGCPSRIPDRSSGLDSQRDSNGEKMDEMEFGPLGSPRTSVGIFSEWQSWSCVETSAPYW</sequence>
<dbReference type="InterPro" id="IPR038175">
    <property type="entry name" value="CBM21_dom_sf"/>
</dbReference>
<feature type="region of interest" description="Disordered" evidence="4">
    <location>
        <begin position="263"/>
        <end position="292"/>
    </location>
</feature>
<proteinExistence type="predicted"/>
<dbReference type="PROSITE" id="PS51159">
    <property type="entry name" value="CBM21"/>
    <property type="match status" value="1"/>
</dbReference>
<name>A0A2I4CQY0_AUSLI</name>
<feature type="domain" description="CBM21" evidence="5">
    <location>
        <begin position="148"/>
        <end position="256"/>
    </location>
</feature>
<dbReference type="PANTHER" id="PTHR12307">
    <property type="entry name" value="PROTEIN PHOSPHATASE 1 REGULATORY SUBUNIT"/>
    <property type="match status" value="1"/>
</dbReference>
<dbReference type="GO" id="GO:0000164">
    <property type="term" value="C:protein phosphatase type 1 complex"/>
    <property type="evidence" value="ECO:0007669"/>
    <property type="project" value="TreeGrafter"/>
</dbReference>
<gene>
    <name evidence="7" type="primary">LOC106531156</name>
</gene>
<keyword evidence="2 3" id="KW-0119">Carbohydrate metabolism</keyword>
<dbReference type="GO" id="GO:0005979">
    <property type="term" value="P:regulation of glycogen biosynthetic process"/>
    <property type="evidence" value="ECO:0007669"/>
    <property type="project" value="TreeGrafter"/>
</dbReference>
<dbReference type="Pfam" id="PF03370">
    <property type="entry name" value="CBM_21"/>
    <property type="match status" value="1"/>
</dbReference>
<keyword evidence="1 3" id="KW-0321">Glycogen metabolism</keyword>
<dbReference type="GO" id="GO:0008157">
    <property type="term" value="F:protein phosphatase 1 binding"/>
    <property type="evidence" value="ECO:0007669"/>
    <property type="project" value="TreeGrafter"/>
</dbReference>
<protein>
    <recommendedName>
        <fullName evidence="3">Protein phosphatase 1 regulatory subunit</fullName>
    </recommendedName>
</protein>
<dbReference type="Gene3D" id="2.60.40.2440">
    <property type="entry name" value="Carbohydrate binding type-21 domain"/>
    <property type="match status" value="1"/>
</dbReference>
<dbReference type="KEGG" id="alim:106531156"/>
<evidence type="ECO:0000313" key="7">
    <source>
        <dbReference type="RefSeq" id="XP_013882393.1"/>
    </source>
</evidence>
<dbReference type="PANTHER" id="PTHR12307:SF15">
    <property type="entry name" value="PROTEIN PHOSPHATASE 1 REGULATORY SUBUNIT 3C"/>
    <property type="match status" value="1"/>
</dbReference>
<dbReference type="RefSeq" id="XP_013882393.1">
    <property type="nucleotide sequence ID" value="XM_014026939.1"/>
</dbReference>
<keyword evidence="6" id="KW-1185">Reference proteome</keyword>
<evidence type="ECO:0000256" key="4">
    <source>
        <dbReference type="SAM" id="MobiDB-lite"/>
    </source>
</evidence>
<evidence type="ECO:0000256" key="1">
    <source>
        <dbReference type="ARBA" id="ARBA00022600"/>
    </source>
</evidence>
<dbReference type="GeneID" id="106531156"/>
<dbReference type="InterPro" id="IPR050782">
    <property type="entry name" value="PP1_regulatory_subunit_3"/>
</dbReference>
<evidence type="ECO:0000313" key="6">
    <source>
        <dbReference type="Proteomes" id="UP000192220"/>
    </source>
</evidence>
<dbReference type="Proteomes" id="UP000192220">
    <property type="component" value="Unplaced"/>
</dbReference>
<dbReference type="AlphaFoldDB" id="A0A2I4CQY0"/>
<dbReference type="STRING" id="52670.A0A2I4CQY0"/>
<evidence type="ECO:0000256" key="2">
    <source>
        <dbReference type="ARBA" id="ARBA00023277"/>
    </source>
</evidence>
<dbReference type="GO" id="GO:0005977">
    <property type="term" value="P:glycogen metabolic process"/>
    <property type="evidence" value="ECO:0007669"/>
    <property type="project" value="UniProtKB-KW"/>
</dbReference>
<dbReference type="PIRSF" id="PIRSF038207">
    <property type="entry name" value="PP1_GT_animal"/>
    <property type="match status" value="1"/>
</dbReference>
<dbReference type="OrthoDB" id="8942186at2759"/>
<dbReference type="GO" id="GO:2001069">
    <property type="term" value="F:glycogen binding"/>
    <property type="evidence" value="ECO:0007669"/>
    <property type="project" value="TreeGrafter"/>
</dbReference>
<feature type="compositionally biased region" description="Basic and acidic residues" evidence="4">
    <location>
        <begin position="276"/>
        <end position="287"/>
    </location>
</feature>
<organism evidence="6 7">
    <name type="scientific">Austrofundulus limnaeus</name>
    <name type="common">Annual killifish</name>
    <dbReference type="NCBI Taxonomy" id="52670"/>
    <lineage>
        <taxon>Eukaryota</taxon>
        <taxon>Metazoa</taxon>
        <taxon>Chordata</taxon>
        <taxon>Craniata</taxon>
        <taxon>Vertebrata</taxon>
        <taxon>Euteleostomi</taxon>
        <taxon>Actinopterygii</taxon>
        <taxon>Neopterygii</taxon>
        <taxon>Teleostei</taxon>
        <taxon>Neoteleostei</taxon>
        <taxon>Acanthomorphata</taxon>
        <taxon>Ovalentaria</taxon>
        <taxon>Atherinomorphae</taxon>
        <taxon>Cyprinodontiformes</taxon>
        <taxon>Rivulidae</taxon>
        <taxon>Austrofundulus</taxon>
    </lineage>
</organism>
<dbReference type="InParanoid" id="A0A2I4CQY0"/>
<evidence type="ECO:0000259" key="5">
    <source>
        <dbReference type="PROSITE" id="PS51159"/>
    </source>
</evidence>
<evidence type="ECO:0000256" key="3">
    <source>
        <dbReference type="PIRNR" id="PIRNR038207"/>
    </source>
</evidence>
<dbReference type="InterPro" id="IPR005036">
    <property type="entry name" value="CBM21_dom"/>
</dbReference>